<evidence type="ECO:0000256" key="1">
    <source>
        <dbReference type="ARBA" id="ARBA00004141"/>
    </source>
</evidence>
<dbReference type="Gene3D" id="1.20.1250.20">
    <property type="entry name" value="MFS general substrate transporter like domains"/>
    <property type="match status" value="1"/>
</dbReference>
<evidence type="ECO:0000256" key="3">
    <source>
        <dbReference type="ARBA" id="ARBA00022692"/>
    </source>
</evidence>
<feature type="transmembrane region" description="Helical" evidence="7">
    <location>
        <begin position="340"/>
        <end position="359"/>
    </location>
</feature>
<dbReference type="EMBL" id="CP110435">
    <property type="protein sequence ID" value="WAQ91799.1"/>
    <property type="molecule type" value="Genomic_DNA"/>
</dbReference>
<evidence type="ECO:0000313" key="9">
    <source>
        <dbReference type="Proteomes" id="UP001164743"/>
    </source>
</evidence>
<feature type="compositionally biased region" description="Acidic residues" evidence="6">
    <location>
        <begin position="509"/>
        <end position="518"/>
    </location>
</feature>
<dbReference type="PANTHER" id="PTHR19432:SF91">
    <property type="entry name" value="GENERAL ALPHA-GLUCOSIDE PERMEASE"/>
    <property type="match status" value="1"/>
</dbReference>
<keyword evidence="3 7" id="KW-0812">Transmembrane</keyword>
<evidence type="ECO:0000256" key="5">
    <source>
        <dbReference type="ARBA" id="ARBA00023136"/>
    </source>
</evidence>
<accession>A0ABY7D2G0</accession>
<dbReference type="RefSeq" id="XP_053027354.1">
    <property type="nucleotide sequence ID" value="XM_053163372.1"/>
</dbReference>
<evidence type="ECO:0008006" key="10">
    <source>
        <dbReference type="Google" id="ProtNLM"/>
    </source>
</evidence>
<feature type="transmembrane region" description="Helical" evidence="7">
    <location>
        <begin position="161"/>
        <end position="181"/>
    </location>
</feature>
<keyword evidence="2" id="KW-0813">Transport</keyword>
<feature type="transmembrane region" description="Helical" evidence="7">
    <location>
        <begin position="380"/>
        <end position="401"/>
    </location>
</feature>
<evidence type="ECO:0000256" key="2">
    <source>
        <dbReference type="ARBA" id="ARBA00022448"/>
    </source>
</evidence>
<reference evidence="8" key="1">
    <citation type="submission" date="2022-10" db="EMBL/GenBank/DDBJ databases">
        <title>Puccinia triticina Genome sequencing and assembly.</title>
        <authorList>
            <person name="Li C."/>
        </authorList>
    </citation>
    <scope>NUCLEOTIDE SEQUENCE</scope>
    <source>
        <strain evidence="8">Pt15</strain>
    </source>
</reference>
<feature type="transmembrane region" description="Helical" evidence="7">
    <location>
        <begin position="544"/>
        <end position="563"/>
    </location>
</feature>
<dbReference type="PANTHER" id="PTHR19432">
    <property type="entry name" value="SUGAR TRANSPORTER"/>
    <property type="match status" value="1"/>
</dbReference>
<feature type="transmembrane region" description="Helical" evidence="7">
    <location>
        <begin position="202"/>
        <end position="220"/>
    </location>
</feature>
<proteinExistence type="predicted"/>
<feature type="transmembrane region" description="Helical" evidence="7">
    <location>
        <begin position="583"/>
        <end position="602"/>
    </location>
</feature>
<dbReference type="Proteomes" id="UP001164743">
    <property type="component" value="Chromosome 15A"/>
</dbReference>
<evidence type="ECO:0000313" key="8">
    <source>
        <dbReference type="EMBL" id="WAQ91799.1"/>
    </source>
</evidence>
<feature type="transmembrane region" description="Helical" evidence="7">
    <location>
        <begin position="407"/>
        <end position="428"/>
    </location>
</feature>
<evidence type="ECO:0000256" key="7">
    <source>
        <dbReference type="SAM" id="Phobius"/>
    </source>
</evidence>
<evidence type="ECO:0000256" key="6">
    <source>
        <dbReference type="SAM" id="MobiDB-lite"/>
    </source>
</evidence>
<feature type="transmembrane region" description="Helical" evidence="7">
    <location>
        <begin position="57"/>
        <end position="78"/>
    </location>
</feature>
<feature type="region of interest" description="Disordered" evidence="6">
    <location>
        <begin position="450"/>
        <end position="518"/>
    </location>
</feature>
<evidence type="ECO:0000256" key="4">
    <source>
        <dbReference type="ARBA" id="ARBA00022989"/>
    </source>
</evidence>
<feature type="compositionally biased region" description="Polar residues" evidence="6">
    <location>
        <begin position="455"/>
        <end position="476"/>
    </location>
</feature>
<name>A0ABY7D2G0_9BASI</name>
<keyword evidence="4 7" id="KW-1133">Transmembrane helix</keyword>
<feature type="compositionally biased region" description="Polar residues" evidence="6">
    <location>
        <begin position="487"/>
        <end position="497"/>
    </location>
</feature>
<keyword evidence="5 7" id="KW-0472">Membrane</keyword>
<dbReference type="SUPFAM" id="SSF103473">
    <property type="entry name" value="MFS general substrate transporter"/>
    <property type="match status" value="1"/>
</dbReference>
<protein>
    <recommendedName>
        <fullName evidence="10">General alpha-glucoside permease</fullName>
    </recommendedName>
</protein>
<organism evidence="8 9">
    <name type="scientific">Puccinia triticina</name>
    <dbReference type="NCBI Taxonomy" id="208348"/>
    <lineage>
        <taxon>Eukaryota</taxon>
        <taxon>Fungi</taxon>
        <taxon>Dikarya</taxon>
        <taxon>Basidiomycota</taxon>
        <taxon>Pucciniomycotina</taxon>
        <taxon>Pucciniomycetes</taxon>
        <taxon>Pucciniales</taxon>
        <taxon>Pucciniaceae</taxon>
        <taxon>Puccinia</taxon>
    </lineage>
</organism>
<sequence length="615" mass="66669">MSSGSGASGPHVDGSKTWKRMTFLTISSFGTQFVWSAEMSQASPYLLSLGISKSQVALVLMAGPLSGLFTQPIVGLYGDRNPHRLGRRRPFVIYGGVASTPFQLRKRSKEKTKGRKEIQMLTQHLCSQGLCVLVSLFTFAWCKELAALIIHTGTPAHQSLSALLAVIAFYALDISINIVTVSNKCLIIDVLPSLEQQLANAYASRFSGVSAILTMLISLVDLPSLFGVSSSQLKMISFIGGPIFLVSHLAMCLTVHEARFVADDGGGRGRSSMVITATLRRFWEAWRALDGTIVKPICWIQLWAWLGWFPVMFYSTTWIGETWTRRSGATGPDEEKATRIGTIGLLVQAVLSLLGWLFIPRIVSAFRDKQYGRTSDGGKTLIDLWGGGQICFGFMLLISPFCEDSVALSIGLIGACGIPWAITCWVPFTLLGESLLHKAELATPAGNGFRLLPDTDQQPVSPRDQIVSSGHHSSSIPLKPMSEDPVRSSSAPDSNAGTKPMSHARKSEESEEEGVMEDECLDGGVEREDEGSQLAGTVLGIHNVFIVLPQFLISCLSSVLFKLLESDQPPSSSTPKTRGVSEIGIIFRLGGVASLVSGLFCWKLGRLIHKQSLSS</sequence>
<feature type="transmembrane region" description="Helical" evidence="7">
    <location>
        <begin position="302"/>
        <end position="320"/>
    </location>
</feature>
<dbReference type="InterPro" id="IPR036259">
    <property type="entry name" value="MFS_trans_sf"/>
</dbReference>
<keyword evidence="9" id="KW-1185">Reference proteome</keyword>
<feature type="transmembrane region" description="Helical" evidence="7">
    <location>
        <begin position="121"/>
        <end position="141"/>
    </location>
</feature>
<dbReference type="GeneID" id="77804267"/>
<comment type="subcellular location">
    <subcellularLocation>
        <location evidence="1">Membrane</location>
        <topology evidence="1">Multi-pass membrane protein</topology>
    </subcellularLocation>
</comment>
<gene>
    <name evidence="8" type="ORF">PtA15_15A191</name>
</gene>
<feature type="transmembrane region" description="Helical" evidence="7">
    <location>
        <begin position="235"/>
        <end position="255"/>
    </location>
</feature>